<dbReference type="Gene3D" id="3.40.50.620">
    <property type="entry name" value="HUPs"/>
    <property type="match status" value="1"/>
</dbReference>
<evidence type="ECO:0000256" key="1">
    <source>
        <dbReference type="ARBA" id="ARBA00022630"/>
    </source>
</evidence>
<feature type="site" description="Electron transfer via tryptophanyl radical" evidence="5">
    <location>
        <position position="308"/>
    </location>
</feature>
<dbReference type="GO" id="GO:0003677">
    <property type="term" value="F:DNA binding"/>
    <property type="evidence" value="ECO:0007669"/>
    <property type="project" value="TreeGrafter"/>
</dbReference>
<proteinExistence type="inferred from homology"/>
<dbReference type="InterPro" id="IPR018394">
    <property type="entry name" value="DNA_photolyase_1_CS_C"/>
</dbReference>
<dbReference type="InterPro" id="IPR005101">
    <property type="entry name" value="Cryptochr/Photolyase_FAD-bd"/>
</dbReference>
<reference evidence="8 9" key="1">
    <citation type="submission" date="2017-10" db="EMBL/GenBank/DDBJ databases">
        <title>Sequencing the genomes of 1000 actinobacteria strains.</title>
        <authorList>
            <person name="Klenk H.-P."/>
        </authorList>
    </citation>
    <scope>NUCLEOTIDE SEQUENCE [LARGE SCALE GENOMIC DNA]</scope>
    <source>
        <strain evidence="8 9">DSM 21798</strain>
    </source>
</reference>
<evidence type="ECO:0000259" key="7">
    <source>
        <dbReference type="PROSITE" id="PS51645"/>
    </source>
</evidence>
<protein>
    <submittedName>
        <fullName evidence="8">Deoxyribodipyrimidine photo-lyase type I</fullName>
    </submittedName>
</protein>
<feature type="binding site" evidence="4">
    <location>
        <begin position="375"/>
        <end position="377"/>
    </location>
    <ligand>
        <name>FAD</name>
        <dbReference type="ChEBI" id="CHEBI:57692"/>
    </ligand>
</feature>
<dbReference type="Pfam" id="PF03441">
    <property type="entry name" value="FAD_binding_7"/>
    <property type="match status" value="1"/>
</dbReference>
<dbReference type="GO" id="GO:0009416">
    <property type="term" value="P:response to light stimulus"/>
    <property type="evidence" value="ECO:0007669"/>
    <property type="project" value="TreeGrafter"/>
</dbReference>
<evidence type="ECO:0000256" key="3">
    <source>
        <dbReference type="ARBA" id="ARBA00022991"/>
    </source>
</evidence>
<comment type="caution">
    <text evidence="8">The sequence shown here is derived from an EMBL/GenBank/DDBJ whole genome shotgun (WGS) entry which is preliminary data.</text>
</comment>
<evidence type="ECO:0000313" key="9">
    <source>
        <dbReference type="Proteomes" id="UP000221369"/>
    </source>
</evidence>
<dbReference type="Proteomes" id="UP000221369">
    <property type="component" value="Unassembled WGS sequence"/>
</dbReference>
<comment type="cofactor">
    <cofactor evidence="4">
        <name>FAD</name>
        <dbReference type="ChEBI" id="CHEBI:57692"/>
    </cofactor>
    <text evidence="4">Binds 1 FAD per subunit.</text>
</comment>
<gene>
    <name evidence="8" type="ORF">ATJ78_1565</name>
</gene>
<sequence length="454" mass="51117">MHPSLVWLRDDLRLNDNPALDAAAQRERPVVVLFVLDEISPDVRPLGGAAKWWLHGSLESLASDVEAAGATFVLRRGRADEIVPAVAADISAGAVFWNRRYGAAERRIDADIKKHLQAESVVCASFSASLLHDPWKLLTRAGTPYSVFTPFWRAFREHQHPRPPLPRPRFQRAAHGDVDGDVLAHWELRPSNPDWAAPLRANWSVGEQAAADRLAGFLDAELADYNIGRDVPGESQTSRLSPHLRWGEISPHTVWNAVATSPSTLAPQESVSAFMMELGWREFAWHTLFHFPQLATRNLRAQFDDFPWPPLNQRHLTAWQRGETGFAIVDAGMRELWHTGTMHNRVRMVTASFLVKNLLVDWRHGERWFWDTLVDADPASNPFNWQWIAGSGADAAPYFRVFNPELQRKKFDAENAYVGTWAPEYLSASRPVPIVDLAQSRREALAAFGSIKSA</sequence>
<evidence type="ECO:0000256" key="6">
    <source>
        <dbReference type="RuleBase" id="RU004182"/>
    </source>
</evidence>
<accession>A0A2A9DXH5</accession>
<feature type="binding site" evidence="4">
    <location>
        <position position="274"/>
    </location>
    <ligand>
        <name>FAD</name>
        <dbReference type="ChEBI" id="CHEBI:57692"/>
    </ligand>
</feature>
<dbReference type="GO" id="GO:0003904">
    <property type="term" value="F:deoxyribodipyrimidine photo-lyase activity"/>
    <property type="evidence" value="ECO:0007669"/>
    <property type="project" value="TreeGrafter"/>
</dbReference>
<dbReference type="PROSITE" id="PS51645">
    <property type="entry name" value="PHR_CRY_ALPHA_BETA"/>
    <property type="match status" value="1"/>
</dbReference>
<dbReference type="PRINTS" id="PR00147">
    <property type="entry name" value="DNAPHOTLYASE"/>
</dbReference>
<dbReference type="SUPFAM" id="SSF52425">
    <property type="entry name" value="Cryptochrome/photolyase, N-terminal domain"/>
    <property type="match status" value="1"/>
</dbReference>
<dbReference type="InterPro" id="IPR036134">
    <property type="entry name" value="Crypto/Photolyase_FAD-like_sf"/>
</dbReference>
<dbReference type="GO" id="GO:0006139">
    <property type="term" value="P:nucleobase-containing compound metabolic process"/>
    <property type="evidence" value="ECO:0007669"/>
    <property type="project" value="UniProtKB-ARBA"/>
</dbReference>
<dbReference type="EMBL" id="PDJE01000001">
    <property type="protein sequence ID" value="PFG30630.1"/>
    <property type="molecule type" value="Genomic_DNA"/>
</dbReference>
<organism evidence="8 9">
    <name type="scientific">Paramicrobacterium agarici</name>
    <dbReference type="NCBI Taxonomy" id="630514"/>
    <lineage>
        <taxon>Bacteria</taxon>
        <taxon>Bacillati</taxon>
        <taxon>Actinomycetota</taxon>
        <taxon>Actinomycetes</taxon>
        <taxon>Micrococcales</taxon>
        <taxon>Microbacteriaceae</taxon>
        <taxon>Paramicrobacterium</taxon>
    </lineage>
</organism>
<comment type="similarity">
    <text evidence="6">Belongs to the DNA photolyase family.</text>
</comment>
<dbReference type="PANTHER" id="PTHR11455:SF9">
    <property type="entry name" value="CRYPTOCHROME CIRCADIAN CLOCK 5 ISOFORM X1"/>
    <property type="match status" value="1"/>
</dbReference>
<feature type="domain" description="Photolyase/cryptochrome alpha/beta" evidence="7">
    <location>
        <begin position="2"/>
        <end position="131"/>
    </location>
</feature>
<dbReference type="InterPro" id="IPR006050">
    <property type="entry name" value="DNA_photolyase_N"/>
</dbReference>
<keyword evidence="8" id="KW-0456">Lyase</keyword>
<dbReference type="InterPro" id="IPR036155">
    <property type="entry name" value="Crypto/Photolyase_N_sf"/>
</dbReference>
<keyword evidence="3 6" id="KW-0157">Chromophore</keyword>
<dbReference type="AlphaFoldDB" id="A0A2A9DXH5"/>
<keyword evidence="2 4" id="KW-0274">FAD</keyword>
<dbReference type="Gene3D" id="1.10.579.10">
    <property type="entry name" value="DNA Cyclobutane Dipyrimidine Photolyase, subunit A, domain 3"/>
    <property type="match status" value="1"/>
</dbReference>
<dbReference type="GO" id="GO:0071949">
    <property type="term" value="F:FAD binding"/>
    <property type="evidence" value="ECO:0007669"/>
    <property type="project" value="TreeGrafter"/>
</dbReference>
<evidence type="ECO:0000313" key="8">
    <source>
        <dbReference type="EMBL" id="PFG30630.1"/>
    </source>
</evidence>
<evidence type="ECO:0000256" key="2">
    <source>
        <dbReference type="ARBA" id="ARBA00022827"/>
    </source>
</evidence>
<dbReference type="Gene3D" id="1.25.40.80">
    <property type="match status" value="1"/>
</dbReference>
<dbReference type="InterPro" id="IPR002081">
    <property type="entry name" value="Cryptochrome/DNA_photolyase_1"/>
</dbReference>
<feature type="site" description="Electron transfer via tryptophanyl radical" evidence="5">
    <location>
        <position position="385"/>
    </location>
</feature>
<dbReference type="PANTHER" id="PTHR11455">
    <property type="entry name" value="CRYPTOCHROME"/>
    <property type="match status" value="1"/>
</dbReference>
<feature type="binding site" evidence="4">
    <location>
        <begin position="237"/>
        <end position="241"/>
    </location>
    <ligand>
        <name>FAD</name>
        <dbReference type="ChEBI" id="CHEBI:57692"/>
    </ligand>
</feature>
<dbReference type="InterPro" id="IPR014729">
    <property type="entry name" value="Rossmann-like_a/b/a_fold"/>
</dbReference>
<dbReference type="GO" id="GO:0006950">
    <property type="term" value="P:response to stress"/>
    <property type="evidence" value="ECO:0007669"/>
    <property type="project" value="UniProtKB-ARBA"/>
</dbReference>
<evidence type="ECO:0000256" key="4">
    <source>
        <dbReference type="PIRSR" id="PIRSR602081-1"/>
    </source>
</evidence>
<dbReference type="Pfam" id="PF00875">
    <property type="entry name" value="DNA_photolyase"/>
    <property type="match status" value="1"/>
</dbReference>
<name>A0A2A9DXH5_9MICO</name>
<feature type="site" description="Electron transfer via tryptophanyl radical" evidence="5">
    <location>
        <position position="362"/>
    </location>
</feature>
<feature type="binding site" evidence="4">
    <location>
        <position position="225"/>
    </location>
    <ligand>
        <name>FAD</name>
        <dbReference type="ChEBI" id="CHEBI:57692"/>
    </ligand>
</feature>
<evidence type="ECO:0000256" key="5">
    <source>
        <dbReference type="PIRSR" id="PIRSR602081-2"/>
    </source>
</evidence>
<dbReference type="RefSeq" id="WP_098409279.1">
    <property type="nucleotide sequence ID" value="NZ_PDJE01000001.1"/>
</dbReference>
<dbReference type="SUPFAM" id="SSF48173">
    <property type="entry name" value="Cryptochrome/photolyase FAD-binding domain"/>
    <property type="match status" value="1"/>
</dbReference>
<keyword evidence="1 4" id="KW-0285">Flavoprotein</keyword>
<keyword evidence="9" id="KW-1185">Reference proteome</keyword>
<dbReference type="PROSITE" id="PS00691">
    <property type="entry name" value="DNA_PHOTOLYASES_1_2"/>
    <property type="match status" value="1"/>
</dbReference>